<name>A0A0D2NEJ2_9CHLO</name>
<comment type="function">
    <text evidence="2 9">Reversible hydration of carbon dioxide.</text>
</comment>
<dbReference type="InterPro" id="IPR001148">
    <property type="entry name" value="CA_dom"/>
</dbReference>
<keyword evidence="6 9" id="KW-0862">Zinc</keyword>
<protein>
    <recommendedName>
        <fullName evidence="4 9">Carbonic anhydrase</fullName>
        <ecNumber evidence="4 9">4.2.1.1</ecNumber>
    </recommendedName>
</protein>
<feature type="non-terminal residue" evidence="11">
    <location>
        <position position="259"/>
    </location>
</feature>
<dbReference type="InterPro" id="IPR036398">
    <property type="entry name" value="CA_dom_sf"/>
</dbReference>
<evidence type="ECO:0000313" key="11">
    <source>
        <dbReference type="EMBL" id="KIZ03621.1"/>
    </source>
</evidence>
<dbReference type="PANTHER" id="PTHR18952">
    <property type="entry name" value="CARBONIC ANHYDRASE"/>
    <property type="match status" value="1"/>
</dbReference>
<evidence type="ECO:0000256" key="3">
    <source>
        <dbReference type="ARBA" id="ARBA00010718"/>
    </source>
</evidence>
<dbReference type="SMART" id="SM01057">
    <property type="entry name" value="Carb_anhydrase"/>
    <property type="match status" value="1"/>
</dbReference>
<evidence type="ECO:0000256" key="8">
    <source>
        <dbReference type="ARBA" id="ARBA00048348"/>
    </source>
</evidence>
<evidence type="ECO:0000256" key="9">
    <source>
        <dbReference type="RuleBase" id="RU367011"/>
    </source>
</evidence>
<sequence length="259" mass="27341">MISTNSRRGGARRALATALCACFIAAAAASELITYGDRDTPAHFTYVYAGRDWTTLEDYPVCQGSMQSPINVPRDTALARVPAAEQSVFQYGTVQSANTGTVVNNGHTVQLLIPAGFAPSNASVVVVGDLNATKPLISQNVARATGAALTRVPMKPLQLHFHTRSEHLVGGVSYPLEMHIVNAVSQTSVSGCPASPGCLAVVGVLFELAEEGEETASITELQKIFDSATDNEDTNATLSATTLDLSNLLPTDHTYITYA</sequence>
<dbReference type="GeneID" id="25737220"/>
<proteinExistence type="inferred from homology"/>
<evidence type="ECO:0000256" key="2">
    <source>
        <dbReference type="ARBA" id="ARBA00002904"/>
    </source>
</evidence>
<comment type="cofactor">
    <cofactor evidence="1 9">
        <name>Zn(2+)</name>
        <dbReference type="ChEBI" id="CHEBI:29105"/>
    </cofactor>
</comment>
<evidence type="ECO:0000256" key="4">
    <source>
        <dbReference type="ARBA" id="ARBA00012925"/>
    </source>
</evidence>
<organism evidence="11 12">
    <name type="scientific">Monoraphidium neglectum</name>
    <dbReference type="NCBI Taxonomy" id="145388"/>
    <lineage>
        <taxon>Eukaryota</taxon>
        <taxon>Viridiplantae</taxon>
        <taxon>Chlorophyta</taxon>
        <taxon>core chlorophytes</taxon>
        <taxon>Chlorophyceae</taxon>
        <taxon>CS clade</taxon>
        <taxon>Sphaeropleales</taxon>
        <taxon>Selenastraceae</taxon>
        <taxon>Monoraphidium</taxon>
    </lineage>
</organism>
<evidence type="ECO:0000256" key="1">
    <source>
        <dbReference type="ARBA" id="ARBA00001947"/>
    </source>
</evidence>
<reference evidence="11 12" key="1">
    <citation type="journal article" date="2013" name="BMC Genomics">
        <title>Reconstruction of the lipid metabolism for the microalga Monoraphidium neglectum from its genome sequence reveals characteristics suitable for biofuel production.</title>
        <authorList>
            <person name="Bogen C."/>
            <person name="Al-Dilaimi A."/>
            <person name="Albersmeier A."/>
            <person name="Wichmann J."/>
            <person name="Grundmann M."/>
            <person name="Rupp O."/>
            <person name="Lauersen K.J."/>
            <person name="Blifernez-Klassen O."/>
            <person name="Kalinowski J."/>
            <person name="Goesmann A."/>
            <person name="Mussgnug J.H."/>
            <person name="Kruse O."/>
        </authorList>
    </citation>
    <scope>NUCLEOTIDE SEQUENCE [LARGE SCALE GENOMIC DNA]</scope>
    <source>
        <strain evidence="11 12">SAG 48.87</strain>
    </source>
</reference>
<dbReference type="STRING" id="145388.A0A0D2NEJ2"/>
<keyword evidence="7 9" id="KW-0456">Lyase</keyword>
<keyword evidence="9" id="KW-0732">Signal</keyword>
<dbReference type="PROSITE" id="PS51144">
    <property type="entry name" value="ALPHA_CA_2"/>
    <property type="match status" value="1"/>
</dbReference>
<dbReference type="KEGG" id="mng:MNEG_4342"/>
<dbReference type="GO" id="GO:0004089">
    <property type="term" value="F:carbonate dehydratase activity"/>
    <property type="evidence" value="ECO:0007669"/>
    <property type="project" value="UniProtKB-UniRule"/>
</dbReference>
<evidence type="ECO:0000256" key="6">
    <source>
        <dbReference type="ARBA" id="ARBA00022833"/>
    </source>
</evidence>
<gene>
    <name evidence="11" type="ORF">MNEG_4342</name>
</gene>
<comment type="catalytic activity">
    <reaction evidence="8 9">
        <text>hydrogencarbonate + H(+) = CO2 + H2O</text>
        <dbReference type="Rhea" id="RHEA:10748"/>
        <dbReference type="ChEBI" id="CHEBI:15377"/>
        <dbReference type="ChEBI" id="CHEBI:15378"/>
        <dbReference type="ChEBI" id="CHEBI:16526"/>
        <dbReference type="ChEBI" id="CHEBI:17544"/>
        <dbReference type="EC" id="4.2.1.1"/>
    </reaction>
</comment>
<dbReference type="AlphaFoldDB" id="A0A0D2NEJ2"/>
<feature type="domain" description="Alpha-carbonic anhydrase" evidence="10">
    <location>
        <begin position="44"/>
        <end position="259"/>
    </location>
</feature>
<dbReference type="GO" id="GO:0008270">
    <property type="term" value="F:zinc ion binding"/>
    <property type="evidence" value="ECO:0007669"/>
    <property type="project" value="UniProtKB-UniRule"/>
</dbReference>
<feature type="chain" id="PRO_5025091927" description="Carbonic anhydrase" evidence="9">
    <location>
        <begin position="30"/>
        <end position="259"/>
    </location>
</feature>
<keyword evidence="12" id="KW-1185">Reference proteome</keyword>
<dbReference type="InterPro" id="IPR018338">
    <property type="entry name" value="Carbonic_anhydrase_a-class_CS"/>
</dbReference>
<dbReference type="PANTHER" id="PTHR18952:SF265">
    <property type="entry name" value="CARBONIC ANHYDRASE"/>
    <property type="match status" value="1"/>
</dbReference>
<dbReference type="InterPro" id="IPR023561">
    <property type="entry name" value="Carbonic_anhydrase_a-class"/>
</dbReference>
<dbReference type="Pfam" id="PF00194">
    <property type="entry name" value="Carb_anhydrase"/>
    <property type="match status" value="1"/>
</dbReference>
<evidence type="ECO:0000256" key="5">
    <source>
        <dbReference type="ARBA" id="ARBA00022723"/>
    </source>
</evidence>
<dbReference type="InterPro" id="IPR041891">
    <property type="entry name" value="Alpha_CA_prokaryot-like"/>
</dbReference>
<dbReference type="SUPFAM" id="SSF51069">
    <property type="entry name" value="Carbonic anhydrase"/>
    <property type="match status" value="1"/>
</dbReference>
<evidence type="ECO:0000259" key="10">
    <source>
        <dbReference type="PROSITE" id="PS51144"/>
    </source>
</evidence>
<feature type="signal peptide" evidence="9">
    <location>
        <begin position="1"/>
        <end position="29"/>
    </location>
</feature>
<dbReference type="Gene3D" id="3.10.200.10">
    <property type="entry name" value="Alpha carbonic anhydrase"/>
    <property type="match status" value="1"/>
</dbReference>
<dbReference type="PROSITE" id="PS00162">
    <property type="entry name" value="ALPHA_CA_1"/>
    <property type="match status" value="1"/>
</dbReference>
<dbReference type="EMBL" id="KK100817">
    <property type="protein sequence ID" value="KIZ03621.1"/>
    <property type="molecule type" value="Genomic_DNA"/>
</dbReference>
<comment type="similarity">
    <text evidence="3 9">Belongs to the alpha-carbonic anhydrase family.</text>
</comment>
<dbReference type="Proteomes" id="UP000054498">
    <property type="component" value="Unassembled WGS sequence"/>
</dbReference>
<dbReference type="CDD" id="cd03124">
    <property type="entry name" value="alpha_CA_prokaryotic_like"/>
    <property type="match status" value="1"/>
</dbReference>
<dbReference type="OrthoDB" id="545904at2759"/>
<evidence type="ECO:0000313" key="12">
    <source>
        <dbReference type="Proteomes" id="UP000054498"/>
    </source>
</evidence>
<accession>A0A0D2NEJ2</accession>
<evidence type="ECO:0000256" key="7">
    <source>
        <dbReference type="ARBA" id="ARBA00023239"/>
    </source>
</evidence>
<dbReference type="EC" id="4.2.1.1" evidence="4 9"/>
<dbReference type="RefSeq" id="XP_013902640.1">
    <property type="nucleotide sequence ID" value="XM_014047186.1"/>
</dbReference>
<keyword evidence="5 9" id="KW-0479">Metal-binding</keyword>